<comment type="caution">
    <text evidence="2">The sequence shown here is derived from an EMBL/GenBank/DDBJ whole genome shotgun (WGS) entry which is preliminary data.</text>
</comment>
<dbReference type="InterPro" id="IPR008547">
    <property type="entry name" value="DUF829_TMEM53"/>
</dbReference>
<proteinExistence type="predicted"/>
<gene>
    <name evidence="2" type="ORF">RB653_010666</name>
</gene>
<protein>
    <submittedName>
        <fullName evidence="2">Uncharacterized protein</fullName>
    </submittedName>
</protein>
<accession>A0AAN7YQ42</accession>
<feature type="compositionally biased region" description="Low complexity" evidence="1">
    <location>
        <begin position="1"/>
        <end position="10"/>
    </location>
</feature>
<dbReference type="AlphaFoldDB" id="A0AAN7YQ42"/>
<dbReference type="PANTHER" id="PTHR12265">
    <property type="entry name" value="TRANSMEMBRANE PROTEIN 53"/>
    <property type="match status" value="1"/>
</dbReference>
<dbReference type="SUPFAM" id="SSF53474">
    <property type="entry name" value="alpha/beta-Hydrolases"/>
    <property type="match status" value="1"/>
</dbReference>
<feature type="region of interest" description="Disordered" evidence="1">
    <location>
        <begin position="1"/>
        <end position="23"/>
    </location>
</feature>
<reference evidence="2 3" key="1">
    <citation type="submission" date="2023-11" db="EMBL/GenBank/DDBJ databases">
        <title>Dfirmibasis_genome.</title>
        <authorList>
            <person name="Edelbroek B."/>
            <person name="Kjellin J."/>
            <person name="Jerlstrom-Hultqvist J."/>
            <person name="Soderbom F."/>
        </authorList>
    </citation>
    <scope>NUCLEOTIDE SEQUENCE [LARGE SCALE GENOMIC DNA]</scope>
    <source>
        <strain evidence="2 3">TNS-C-14</strain>
    </source>
</reference>
<dbReference type="InterPro" id="IPR029058">
    <property type="entry name" value="AB_hydrolase_fold"/>
</dbReference>
<keyword evidence="3" id="KW-1185">Reference proteome</keyword>
<evidence type="ECO:0000313" key="3">
    <source>
        <dbReference type="Proteomes" id="UP001344447"/>
    </source>
</evidence>
<name>A0AAN7YQ42_9MYCE</name>
<sequence>MLNKKNNNSNDNEKNRFSTKLESQSKQITISKFEWITNYPPYPVPPFGLTVHPMAIIVGWIKSNPKHLNKYSKLYLDNGFVTISFSPSYLCHFFPKKMKELAYNFLEFLLKENEKIARPIIFQVFSGNMVFQSEIFKLLNEEIKFKKLIPFIKGQIFDSCPSKISEEQAFQSITKTMNRSISKKAVRLVTKSYSRLVDVEKIDKDFWDRLKKCPIPTSQLYIYSINDPISSYLDVERGIQIQKQQGIPVKTLCFDNSIHVNHLSQHPMRYMKNIYQFWEKTLRQPAIFNTIKNNNNMNNLNINNNINSNNNNNVKSFVGKFVSKL</sequence>
<organism evidence="2 3">
    <name type="scientific">Dictyostelium firmibasis</name>
    <dbReference type="NCBI Taxonomy" id="79012"/>
    <lineage>
        <taxon>Eukaryota</taxon>
        <taxon>Amoebozoa</taxon>
        <taxon>Evosea</taxon>
        <taxon>Eumycetozoa</taxon>
        <taxon>Dictyostelia</taxon>
        <taxon>Dictyosteliales</taxon>
        <taxon>Dictyosteliaceae</taxon>
        <taxon>Dictyostelium</taxon>
    </lineage>
</organism>
<evidence type="ECO:0000256" key="1">
    <source>
        <dbReference type="SAM" id="MobiDB-lite"/>
    </source>
</evidence>
<evidence type="ECO:0000313" key="2">
    <source>
        <dbReference type="EMBL" id="KAK5575406.1"/>
    </source>
</evidence>
<dbReference type="Proteomes" id="UP001344447">
    <property type="component" value="Unassembled WGS sequence"/>
</dbReference>
<dbReference type="Pfam" id="PF05705">
    <property type="entry name" value="DUF829"/>
    <property type="match status" value="1"/>
</dbReference>
<dbReference type="EMBL" id="JAVFKY010000006">
    <property type="protein sequence ID" value="KAK5575406.1"/>
    <property type="molecule type" value="Genomic_DNA"/>
</dbReference>
<dbReference type="PANTHER" id="PTHR12265:SF16">
    <property type="entry name" value="SERINE HYDROLASE FSH DOMAIN-CONTAINING PROTEIN"/>
    <property type="match status" value="1"/>
</dbReference>